<sequence length="230" mass="24258">MAAYLCSLLAVSSLLSTGDCMPRRSVSAPALPLNKLASTVATALPAPTGSPQFIGLGLGVQNYTCNSTTNTYAATGALAQLFDATAYLSHRPDRIDALSQEYLDRYTSFPCSQTPSSDIKIADRCEGLANSRIARPLPVLGEHYFTKTGTPSFDLSKASHDPFLYAAKKANATAPGTGNVDWLYLASNGSSVNQGVSSVYRVETAGGVQPKSCSGSGSISVPYAAQYWFY</sequence>
<comment type="caution">
    <text evidence="2">The sequence shown here is derived from an EMBL/GenBank/DDBJ whole genome shotgun (WGS) entry which is preliminary data.</text>
</comment>
<dbReference type="EMBL" id="JAVRQU010000001">
    <property type="protein sequence ID" value="KAK5707719.1"/>
    <property type="molecule type" value="Genomic_DNA"/>
</dbReference>
<dbReference type="PANTHER" id="PTHR35567:SF1">
    <property type="entry name" value="CONSERVED FUNGAL PROTEIN (AFU_ORTHOLOGUE AFUA_1G14230)"/>
    <property type="match status" value="1"/>
</dbReference>
<dbReference type="AlphaFoldDB" id="A0AAN7ZWB2"/>
<evidence type="ECO:0000313" key="3">
    <source>
        <dbReference type="Proteomes" id="UP001310594"/>
    </source>
</evidence>
<evidence type="ECO:0008006" key="4">
    <source>
        <dbReference type="Google" id="ProtNLM"/>
    </source>
</evidence>
<feature type="chain" id="PRO_5043055334" description="Malate dehydrogenase" evidence="1">
    <location>
        <begin position="21"/>
        <end position="230"/>
    </location>
</feature>
<dbReference type="Proteomes" id="UP001310594">
    <property type="component" value="Unassembled WGS sequence"/>
</dbReference>
<evidence type="ECO:0000313" key="2">
    <source>
        <dbReference type="EMBL" id="KAK5707719.1"/>
    </source>
</evidence>
<name>A0AAN7ZWB2_9PEZI</name>
<accession>A0AAN7ZWB2</accession>
<reference evidence="2" key="1">
    <citation type="submission" date="2023-08" db="EMBL/GenBank/DDBJ databases">
        <title>Black Yeasts Isolated from many extreme environments.</title>
        <authorList>
            <person name="Coleine C."/>
            <person name="Stajich J.E."/>
            <person name="Selbmann L."/>
        </authorList>
    </citation>
    <scope>NUCLEOTIDE SEQUENCE</scope>
    <source>
        <strain evidence="2">CCFEE 5810</strain>
    </source>
</reference>
<feature type="signal peptide" evidence="1">
    <location>
        <begin position="1"/>
        <end position="20"/>
    </location>
</feature>
<protein>
    <recommendedName>
        <fullName evidence="4">Malate dehydrogenase</fullName>
    </recommendedName>
</protein>
<proteinExistence type="predicted"/>
<dbReference type="InterPro" id="IPR021851">
    <property type="entry name" value="DUF3455"/>
</dbReference>
<gene>
    <name evidence="2" type="ORF">LTR97_000257</name>
</gene>
<dbReference type="PANTHER" id="PTHR35567">
    <property type="entry name" value="MALATE DEHYDROGENASE (AFU_ORTHOLOGUE AFUA_2G13800)"/>
    <property type="match status" value="1"/>
</dbReference>
<organism evidence="2 3">
    <name type="scientific">Elasticomyces elasticus</name>
    <dbReference type="NCBI Taxonomy" id="574655"/>
    <lineage>
        <taxon>Eukaryota</taxon>
        <taxon>Fungi</taxon>
        <taxon>Dikarya</taxon>
        <taxon>Ascomycota</taxon>
        <taxon>Pezizomycotina</taxon>
        <taxon>Dothideomycetes</taxon>
        <taxon>Dothideomycetidae</taxon>
        <taxon>Mycosphaerellales</taxon>
        <taxon>Teratosphaeriaceae</taxon>
        <taxon>Elasticomyces</taxon>
    </lineage>
</organism>
<dbReference type="Pfam" id="PF11937">
    <property type="entry name" value="DUF3455"/>
    <property type="match status" value="1"/>
</dbReference>
<keyword evidence="1" id="KW-0732">Signal</keyword>
<evidence type="ECO:0000256" key="1">
    <source>
        <dbReference type="SAM" id="SignalP"/>
    </source>
</evidence>